<organism evidence="2 3">
    <name type="scientific">Comamonas squillarum</name>
    <dbReference type="NCBI Taxonomy" id="2977320"/>
    <lineage>
        <taxon>Bacteria</taxon>
        <taxon>Pseudomonadati</taxon>
        <taxon>Pseudomonadota</taxon>
        <taxon>Betaproteobacteria</taxon>
        <taxon>Burkholderiales</taxon>
        <taxon>Comamonadaceae</taxon>
        <taxon>Comamonas</taxon>
    </lineage>
</organism>
<name>A0ABY6A0A9_9BURK</name>
<evidence type="ECO:0000313" key="3">
    <source>
        <dbReference type="Proteomes" id="UP001058290"/>
    </source>
</evidence>
<dbReference type="InterPro" id="IPR023875">
    <property type="entry name" value="DNA_repair_put"/>
</dbReference>
<accession>A0ABY6A0A9</accession>
<dbReference type="EMBL" id="CP104377">
    <property type="protein sequence ID" value="UXC19399.1"/>
    <property type="molecule type" value="Genomic_DNA"/>
</dbReference>
<gene>
    <name evidence="2" type="ORF">N4T19_04560</name>
</gene>
<dbReference type="Proteomes" id="UP001058290">
    <property type="component" value="Chromosome"/>
</dbReference>
<sequence>MQAENDSLTVMLEAPDDFAGFRQAARVLLALGAAPEVVHWRWTDELSTQAEDGDLFADAGAADAGAAHAAAAGAWVADAPARVITPDALDRLTIAPGQPVHIRKPQLAVLRHACCHRNPGRFMLCYRWLWRLQCMPSLAGDALDADWREIERLARAVGREIHKMHAFVRFRPAQDEKGAPLHVAWFEPEHHIVRAASGFFRERFSNMRWAILTPGCSVLWDQECLQWGPGATQAQAPGPDAGEALWLAYYQSTFNPARLKEQAMLREMPRRYWKNLPETQLISGLVAGARSRTGLMLAAQPAAQRA</sequence>
<evidence type="ECO:0000259" key="1">
    <source>
        <dbReference type="Pfam" id="PF13566"/>
    </source>
</evidence>
<evidence type="ECO:0000313" key="2">
    <source>
        <dbReference type="EMBL" id="UXC19399.1"/>
    </source>
</evidence>
<keyword evidence="3" id="KW-1185">Reference proteome</keyword>
<dbReference type="Pfam" id="PF13566">
    <property type="entry name" value="DUF4130"/>
    <property type="match status" value="1"/>
</dbReference>
<dbReference type="NCBIfam" id="TIGR03915">
    <property type="entry name" value="SAM_7_link_chp"/>
    <property type="match status" value="1"/>
</dbReference>
<dbReference type="RefSeq" id="WP_260719573.1">
    <property type="nucleotide sequence ID" value="NZ_CP104377.1"/>
</dbReference>
<protein>
    <submittedName>
        <fullName evidence="2">TIGR03915 family putative DNA repair protein</fullName>
    </submittedName>
</protein>
<reference evidence="2" key="1">
    <citation type="submission" date="2022-09" db="EMBL/GenBank/DDBJ databases">
        <title>Bacterial diversity in gut of crayfish and pufferfish.</title>
        <authorList>
            <person name="Huang Y."/>
        </authorList>
    </citation>
    <scope>NUCLEOTIDE SEQUENCE</scope>
    <source>
        <strain evidence="2">PR12</strain>
    </source>
</reference>
<feature type="domain" description="DUF4130" evidence="1">
    <location>
        <begin position="120"/>
        <end position="278"/>
    </location>
</feature>
<dbReference type="InterPro" id="IPR025404">
    <property type="entry name" value="DUF4130"/>
</dbReference>
<proteinExistence type="predicted"/>